<keyword evidence="13 16" id="KW-0067">ATP-binding</keyword>
<dbReference type="Proteomes" id="UP000231632">
    <property type="component" value="Unassembled WGS sequence"/>
</dbReference>
<dbReference type="AlphaFoldDB" id="A0A1L8CQ78"/>
<dbReference type="GO" id="GO:0005524">
    <property type="term" value="F:ATP binding"/>
    <property type="evidence" value="ECO:0007669"/>
    <property type="project" value="UniProtKB-KW"/>
</dbReference>
<dbReference type="RefSeq" id="WP_072660390.1">
    <property type="nucleotide sequence ID" value="NZ_BDFD01000020.1"/>
</dbReference>
<evidence type="ECO:0000256" key="12">
    <source>
        <dbReference type="ARBA" id="ARBA00022741"/>
    </source>
</evidence>
<dbReference type="HAMAP" id="MF_01018">
    <property type="entry name" value="HisG_Short"/>
    <property type="match status" value="1"/>
</dbReference>
<comment type="catalytic activity">
    <reaction evidence="1 16">
        <text>1-(5-phospho-beta-D-ribosyl)-ATP + diphosphate = 5-phospho-alpha-D-ribose 1-diphosphate + ATP</text>
        <dbReference type="Rhea" id="RHEA:18473"/>
        <dbReference type="ChEBI" id="CHEBI:30616"/>
        <dbReference type="ChEBI" id="CHEBI:33019"/>
        <dbReference type="ChEBI" id="CHEBI:58017"/>
        <dbReference type="ChEBI" id="CHEBI:73183"/>
        <dbReference type="EC" id="2.4.2.17"/>
    </reaction>
</comment>
<dbReference type="NCBIfam" id="TIGR00070">
    <property type="entry name" value="hisG"/>
    <property type="match status" value="1"/>
</dbReference>
<dbReference type="UniPathway" id="UPA00031">
    <property type="reaction ID" value="UER00006"/>
</dbReference>
<evidence type="ECO:0000256" key="6">
    <source>
        <dbReference type="ARBA" id="ARBA00011946"/>
    </source>
</evidence>
<keyword evidence="19" id="KW-1185">Reference proteome</keyword>
<comment type="pathway">
    <text evidence="3 16">Amino-acid biosynthesis; L-histidine biosynthesis; L-histidine from 5-phospho-alpha-D-ribose 1-diphosphate: step 1/9.</text>
</comment>
<keyword evidence="9 16" id="KW-0028">Amino-acid biosynthesis</keyword>
<evidence type="ECO:0000256" key="7">
    <source>
        <dbReference type="ARBA" id="ARBA00020998"/>
    </source>
</evidence>
<comment type="function">
    <text evidence="15 16">Catalyzes the condensation of ATP and 5-phosphoribose 1-diphosphate to form N'-(5'-phosphoribosyl)-ATP (PR-ATP). Has a crucial role in the pathway because the rate of histidine biosynthesis seems to be controlled primarily by regulation of HisG enzymatic activity.</text>
</comment>
<evidence type="ECO:0000256" key="16">
    <source>
        <dbReference type="HAMAP-Rule" id="MF_01018"/>
    </source>
</evidence>
<comment type="caution">
    <text evidence="18">The sequence shown here is derived from an EMBL/GenBank/DDBJ whole genome shotgun (WGS) entry which is preliminary data.</text>
</comment>
<feature type="domain" description="ATP phosphoribosyltransferase catalytic" evidence="17">
    <location>
        <begin position="58"/>
        <end position="213"/>
    </location>
</feature>
<protein>
    <recommendedName>
        <fullName evidence="7 16">ATP phosphoribosyltransferase</fullName>
        <shortName evidence="16">ATP-PRT</shortName>
        <shortName evidence="16">ATP-PRTase</shortName>
        <ecNumber evidence="6 16">2.4.2.17</ecNumber>
    </recommendedName>
</protein>
<evidence type="ECO:0000313" key="18">
    <source>
        <dbReference type="EMBL" id="GAV21085.1"/>
    </source>
</evidence>
<comment type="subcellular location">
    <subcellularLocation>
        <location evidence="2 16">Cytoplasm</location>
    </subcellularLocation>
</comment>
<sequence length="222" mass="24210">MPDTRPLTIALSKGRILEQTLPLLAAAGLTPAEDVQKTRKLMVGGTFAGEEIRFLIIRAADVCTYVEQGAADLGIAGRDSLLEYRPHVYEPLDLKIGRCRLCVCGPKELVEAGAPERGSRIRVATKYDHLASEYYLAQGVHAEIIHLYGSMELAPLVDMAERIVDLVETGGTLRANGLIEETTLCDISSRLIVNPASFATRKGQIQPIIEKLRQAVEQSDNG</sequence>
<dbReference type="GO" id="GO:0003879">
    <property type="term" value="F:ATP phosphoribosyltransferase activity"/>
    <property type="evidence" value="ECO:0007669"/>
    <property type="project" value="UniProtKB-UniRule"/>
</dbReference>
<keyword evidence="12 16" id="KW-0547">Nucleotide-binding</keyword>
<dbReference type="CDD" id="cd13595">
    <property type="entry name" value="PBP2_HisGs"/>
    <property type="match status" value="1"/>
</dbReference>
<evidence type="ECO:0000256" key="10">
    <source>
        <dbReference type="ARBA" id="ARBA00022676"/>
    </source>
</evidence>
<accession>A0A1L8CQ78</accession>
<evidence type="ECO:0000256" key="5">
    <source>
        <dbReference type="ARBA" id="ARBA00011496"/>
    </source>
</evidence>
<dbReference type="EMBL" id="BDFD01000020">
    <property type="protein sequence ID" value="GAV21085.1"/>
    <property type="molecule type" value="Genomic_DNA"/>
</dbReference>
<dbReference type="InterPro" id="IPR024893">
    <property type="entry name" value="ATP_PRibTrfase_HisG_short"/>
</dbReference>
<dbReference type="Pfam" id="PF01634">
    <property type="entry name" value="HisG"/>
    <property type="match status" value="1"/>
</dbReference>
<dbReference type="InterPro" id="IPR013820">
    <property type="entry name" value="ATP_PRibTrfase_cat"/>
</dbReference>
<dbReference type="PANTHER" id="PTHR21403">
    <property type="entry name" value="ATP PHOSPHORIBOSYLTRANSFERASE ATP-PRTASE"/>
    <property type="match status" value="1"/>
</dbReference>
<keyword evidence="8 16" id="KW-0963">Cytoplasm</keyword>
<evidence type="ECO:0000313" key="19">
    <source>
        <dbReference type="Proteomes" id="UP000231632"/>
    </source>
</evidence>
<evidence type="ECO:0000256" key="13">
    <source>
        <dbReference type="ARBA" id="ARBA00022840"/>
    </source>
</evidence>
<dbReference type="Gene3D" id="3.40.190.10">
    <property type="entry name" value="Periplasmic binding protein-like II"/>
    <property type="match status" value="2"/>
</dbReference>
<dbReference type="InterPro" id="IPR001348">
    <property type="entry name" value="ATP_PRibTrfase_HisG"/>
</dbReference>
<dbReference type="PANTHER" id="PTHR21403:SF8">
    <property type="entry name" value="ATP PHOSPHORIBOSYLTRANSFERASE"/>
    <property type="match status" value="1"/>
</dbReference>
<comment type="similarity">
    <text evidence="4 16">Belongs to the ATP phosphoribosyltransferase family. Short subfamily.</text>
</comment>
<evidence type="ECO:0000256" key="1">
    <source>
        <dbReference type="ARBA" id="ARBA00000915"/>
    </source>
</evidence>
<dbReference type="GO" id="GO:0005737">
    <property type="term" value="C:cytoplasm"/>
    <property type="evidence" value="ECO:0007669"/>
    <property type="project" value="UniProtKB-SubCell"/>
</dbReference>
<comment type="domain">
    <text evidence="16">Lacks the C-terminal regulatory region which is replaced by HisZ.</text>
</comment>
<evidence type="ECO:0000256" key="2">
    <source>
        <dbReference type="ARBA" id="ARBA00004496"/>
    </source>
</evidence>
<reference evidence="18 19" key="1">
    <citation type="journal article" date="2017" name="Arch. Microbiol.">
        <title>Mariprofundus micogutta sp. nov., a novel iron-oxidizing zetaproteobacterium isolated from a deep-sea hydrothermal field at the Bayonnaise knoll of the Izu-Ogasawara arc, and a description of Mariprofundales ord. nov. and Zetaproteobacteria classis nov.</title>
        <authorList>
            <person name="Makita H."/>
            <person name="Tanaka E."/>
            <person name="Mitsunobu S."/>
            <person name="Miyazaki M."/>
            <person name="Nunoura T."/>
            <person name="Uematsu K."/>
            <person name="Takaki Y."/>
            <person name="Nishi S."/>
            <person name="Shimamura S."/>
            <person name="Takai K."/>
        </authorList>
    </citation>
    <scope>NUCLEOTIDE SEQUENCE [LARGE SCALE GENOMIC DNA]</scope>
    <source>
        <strain evidence="18 19">ET2</strain>
    </source>
</reference>
<dbReference type="OrthoDB" id="9801867at2"/>
<proteinExistence type="inferred from homology"/>
<dbReference type="InterPro" id="IPR018198">
    <property type="entry name" value="ATP_PRibTrfase_CS"/>
</dbReference>
<gene>
    <name evidence="16" type="primary">hisG</name>
    <name evidence="18" type="ORF">MMIC_P2064</name>
</gene>
<keyword evidence="10 16" id="KW-0328">Glycosyltransferase</keyword>
<evidence type="ECO:0000256" key="4">
    <source>
        <dbReference type="ARBA" id="ARBA00009489"/>
    </source>
</evidence>
<comment type="subunit">
    <text evidence="5 16">Heteromultimer composed of HisG and HisZ subunits.</text>
</comment>
<evidence type="ECO:0000256" key="9">
    <source>
        <dbReference type="ARBA" id="ARBA00022605"/>
    </source>
</evidence>
<evidence type="ECO:0000259" key="17">
    <source>
        <dbReference type="Pfam" id="PF01634"/>
    </source>
</evidence>
<dbReference type="GO" id="GO:0000105">
    <property type="term" value="P:L-histidine biosynthetic process"/>
    <property type="evidence" value="ECO:0007669"/>
    <property type="project" value="UniProtKB-UniRule"/>
</dbReference>
<keyword evidence="14 16" id="KW-0368">Histidine biosynthesis</keyword>
<dbReference type="SUPFAM" id="SSF53850">
    <property type="entry name" value="Periplasmic binding protein-like II"/>
    <property type="match status" value="1"/>
</dbReference>
<evidence type="ECO:0000256" key="14">
    <source>
        <dbReference type="ARBA" id="ARBA00023102"/>
    </source>
</evidence>
<dbReference type="PROSITE" id="PS01316">
    <property type="entry name" value="ATP_P_PHORIBOSYLTR"/>
    <property type="match status" value="1"/>
</dbReference>
<evidence type="ECO:0000256" key="15">
    <source>
        <dbReference type="ARBA" id="ARBA00024861"/>
    </source>
</evidence>
<organism evidence="18 19">
    <name type="scientific">Mariprofundus micogutta</name>
    <dbReference type="NCBI Taxonomy" id="1921010"/>
    <lineage>
        <taxon>Bacteria</taxon>
        <taxon>Pseudomonadati</taxon>
        <taxon>Pseudomonadota</taxon>
        <taxon>Candidatius Mariprofundia</taxon>
        <taxon>Mariprofundales</taxon>
        <taxon>Mariprofundaceae</taxon>
        <taxon>Mariprofundus</taxon>
    </lineage>
</organism>
<evidence type="ECO:0000256" key="3">
    <source>
        <dbReference type="ARBA" id="ARBA00004667"/>
    </source>
</evidence>
<dbReference type="EC" id="2.4.2.17" evidence="6 16"/>
<dbReference type="STRING" id="1921010.MMIC_P2064"/>
<name>A0A1L8CQ78_9PROT</name>
<evidence type="ECO:0000256" key="11">
    <source>
        <dbReference type="ARBA" id="ARBA00022679"/>
    </source>
</evidence>
<evidence type="ECO:0000256" key="8">
    <source>
        <dbReference type="ARBA" id="ARBA00022490"/>
    </source>
</evidence>
<keyword evidence="11 16" id="KW-0808">Transferase</keyword>